<feature type="signal peptide" evidence="1">
    <location>
        <begin position="1"/>
        <end position="22"/>
    </location>
</feature>
<dbReference type="AlphaFoldDB" id="A0A9X9EQ78"/>
<gene>
    <name evidence="3" type="ORF">FC678_23905</name>
    <name evidence="2" type="ORF">Q8G35_25355</name>
</gene>
<reference evidence="3 4" key="1">
    <citation type="journal article" date="2019" name="Environ. Microbiol.">
        <title>An active ?-lactamase is a part of an orchestrated cell wall stress resistance network of Bacillus subtilis and related rhizosphere species.</title>
        <authorList>
            <person name="Bucher T."/>
            <person name="Keren-Paz A."/>
            <person name="Hausser J."/>
            <person name="Olender T."/>
            <person name="Cytryn E."/>
            <person name="Kolodkin-Gal I."/>
        </authorList>
    </citation>
    <scope>NUCLEOTIDE SEQUENCE [LARGE SCALE GENOMIC DNA]</scope>
    <source>
        <strain evidence="3 4">I4</strain>
    </source>
</reference>
<dbReference type="EMBL" id="SZNT01000570">
    <property type="protein sequence ID" value="TKH05826.1"/>
    <property type="molecule type" value="Genomic_DNA"/>
</dbReference>
<feature type="chain" id="PRO_5040841950" evidence="1">
    <location>
        <begin position="23"/>
        <end position="105"/>
    </location>
</feature>
<accession>A0A9X9EQ78</accession>
<evidence type="ECO:0000256" key="1">
    <source>
        <dbReference type="SAM" id="SignalP"/>
    </source>
</evidence>
<comment type="caution">
    <text evidence="3">The sequence shown here is derived from an EMBL/GenBank/DDBJ whole genome shotgun (WGS) entry which is preliminary data.</text>
</comment>
<dbReference type="Proteomes" id="UP000309170">
    <property type="component" value="Unassembled WGS sequence"/>
</dbReference>
<name>A0A9X9EQ78_9BACI</name>
<evidence type="ECO:0000313" key="3">
    <source>
        <dbReference type="EMBL" id="TKH05826.1"/>
    </source>
</evidence>
<reference evidence="2" key="2">
    <citation type="submission" date="2023-07" db="EMBL/GenBank/DDBJ databases">
        <title>Murine gut Bacillus species.</title>
        <authorList>
            <person name="Gutman E."/>
            <person name="Hashuel R."/>
            <person name="Litvak Y."/>
        </authorList>
    </citation>
    <scope>NUCLEOTIDE SEQUENCE</scope>
    <source>
        <strain evidence="2">RU283</strain>
    </source>
</reference>
<protein>
    <submittedName>
        <fullName evidence="3">Uncharacterized protein</fullName>
    </submittedName>
</protein>
<dbReference type="EMBL" id="JAUUTP010000045">
    <property type="protein sequence ID" value="MDP1421599.1"/>
    <property type="molecule type" value="Genomic_DNA"/>
</dbReference>
<dbReference type="Proteomes" id="UP001178277">
    <property type="component" value="Unassembled WGS sequence"/>
</dbReference>
<dbReference type="RefSeq" id="WP_137020712.1">
    <property type="nucleotide sequence ID" value="NZ_JAUUTP010000045.1"/>
</dbReference>
<evidence type="ECO:0000313" key="4">
    <source>
        <dbReference type="Proteomes" id="UP000309170"/>
    </source>
</evidence>
<dbReference type="OrthoDB" id="2943786at2"/>
<organism evidence="3 4">
    <name type="scientific">Peribacillus simplex</name>
    <dbReference type="NCBI Taxonomy" id="1478"/>
    <lineage>
        <taxon>Bacteria</taxon>
        <taxon>Bacillati</taxon>
        <taxon>Bacillota</taxon>
        <taxon>Bacilli</taxon>
        <taxon>Bacillales</taxon>
        <taxon>Bacillaceae</taxon>
        <taxon>Peribacillus</taxon>
    </lineage>
</organism>
<sequence>MKGKLVLTLGFAGVLAVSVGFAKDLQKTEASAEVSSKQTDTYKLVTREEQDRREGMVAEGKDVTTVITAEEQNMVENSSAQQGFVPQENGTGFYFEKEKKIKFSY</sequence>
<proteinExistence type="predicted"/>
<keyword evidence="1" id="KW-0732">Signal</keyword>
<evidence type="ECO:0000313" key="2">
    <source>
        <dbReference type="EMBL" id="MDP1421599.1"/>
    </source>
</evidence>